<sequence>MVNAALRATSASAWAKTIAIIWLTVPIARQDAARSQRQATGQPGRHQRYFKARPPCDLRCRGVFGREVAARAWSIGVLLQELRGDADPNVAVGDLVLIDHGVRQQLPRGVVRLRAGPRTGRRPR</sequence>
<organism evidence="1">
    <name type="scientific">Streptomyces sp. F12</name>
    <dbReference type="NCBI Taxonomy" id="1436084"/>
    <lineage>
        <taxon>Bacteria</taxon>
        <taxon>Bacillati</taxon>
        <taxon>Actinomycetota</taxon>
        <taxon>Actinomycetes</taxon>
        <taxon>Kitasatosporales</taxon>
        <taxon>Streptomycetaceae</taxon>
        <taxon>Streptomyces</taxon>
    </lineage>
</organism>
<dbReference type="EMBL" id="KF602051">
    <property type="protein sequence ID" value="AHE40455.1"/>
    <property type="molecule type" value="Genomic_DNA"/>
</dbReference>
<reference evidence="1" key="1">
    <citation type="submission" date="2013-09" db="EMBL/GenBank/DDBJ databases">
        <title>Complete nucleotide sequence of Streptomyces linear plasmid pFRL6.</title>
        <authorList>
            <person name="Chen Z."/>
            <person name="Fang P."/>
            <person name="Qin Z."/>
        </authorList>
    </citation>
    <scope>NUCLEOTIDE SEQUENCE</scope>
    <source>
        <plasmid evidence="1">pFRL6</plasmid>
    </source>
</reference>
<gene>
    <name evidence="1" type="ORF">pFRL6_368</name>
</gene>
<proteinExistence type="predicted"/>
<name>V9Z4Q9_9ACTN</name>
<geneLocation type="plasmid" evidence="1">
    <name>pFRL6</name>
</geneLocation>
<protein>
    <submittedName>
        <fullName evidence="1">Uncharacterized protein</fullName>
    </submittedName>
</protein>
<evidence type="ECO:0000313" key="1">
    <source>
        <dbReference type="EMBL" id="AHE40455.1"/>
    </source>
</evidence>
<keyword evidence="1" id="KW-0614">Plasmid</keyword>
<accession>V9Z4Q9</accession>
<dbReference type="AlphaFoldDB" id="V9Z4Q9"/>